<dbReference type="PANTHER" id="PTHR15184:SF71">
    <property type="entry name" value="ATP SYNTHASE SUBUNIT BETA, MITOCHONDRIAL"/>
    <property type="match status" value="1"/>
</dbReference>
<evidence type="ECO:0000256" key="6">
    <source>
        <dbReference type="ARBA" id="ARBA00022781"/>
    </source>
</evidence>
<reference evidence="13 14" key="1">
    <citation type="submission" date="2018-10" db="EMBL/GenBank/DDBJ databases">
        <title>A high-quality apple genome assembly.</title>
        <authorList>
            <person name="Hu J."/>
        </authorList>
    </citation>
    <scope>NUCLEOTIDE SEQUENCE [LARGE SCALE GENOMIC DNA]</scope>
    <source>
        <strain evidence="14">cv. HFTH1</strain>
        <tissue evidence="13">Young leaf</tissue>
    </source>
</reference>
<dbReference type="GO" id="GO:0005739">
    <property type="term" value="C:mitochondrion"/>
    <property type="evidence" value="ECO:0007669"/>
    <property type="project" value="GOC"/>
</dbReference>
<dbReference type="SUPFAM" id="SSF47917">
    <property type="entry name" value="C-terminal domain of alpha and beta subunits of F1 ATP synthase"/>
    <property type="match status" value="1"/>
</dbReference>
<dbReference type="Gene3D" id="1.10.1140.10">
    <property type="entry name" value="Bovine Mitochondrial F1-atpase, Atp Synthase Beta Chain, Chain D, domain 3"/>
    <property type="match status" value="1"/>
</dbReference>
<dbReference type="InterPro" id="IPR050053">
    <property type="entry name" value="ATPase_alpha/beta_chains"/>
</dbReference>
<accession>A0A498KPJ0</accession>
<evidence type="ECO:0000256" key="10">
    <source>
        <dbReference type="ARBA" id="ARBA00023196"/>
    </source>
</evidence>
<sequence>MPSAVVINPPLVLKWYFTRKNYFYQRGSITSIQAVYVPADDLTILLRHDLCTFRCYYRTIKRLAAKVSIQQFNINYAPTSYRREEHYETAQRLKKLTTLQRTSRHYSYPWLDELSEDDRLTVARARKIERSYHNPFRSRSIYRFPRKICCLAETIRDAFLSSLYCSNIDEATAKATTLELRNGE</sequence>
<evidence type="ECO:0000313" key="13">
    <source>
        <dbReference type="EMBL" id="RXI09999.1"/>
    </source>
</evidence>
<evidence type="ECO:0000256" key="1">
    <source>
        <dbReference type="ARBA" id="ARBA00004170"/>
    </source>
</evidence>
<dbReference type="EC" id="7.1.2.2" evidence="3"/>
<comment type="caution">
    <text evidence="13">The sequence shown here is derived from an EMBL/GenBank/DDBJ whole genome shotgun (WGS) entry which is preliminary data.</text>
</comment>
<keyword evidence="6" id="KW-0375">Hydrogen ion transport</keyword>
<evidence type="ECO:0000256" key="4">
    <source>
        <dbReference type="ARBA" id="ARBA00022448"/>
    </source>
</evidence>
<keyword evidence="8" id="KW-0406">Ion transport</keyword>
<comment type="catalytic activity">
    <reaction evidence="12">
        <text>ATP + H2O + 4 H(+)(in) = ADP + phosphate + 5 H(+)(out)</text>
        <dbReference type="Rhea" id="RHEA:57720"/>
        <dbReference type="ChEBI" id="CHEBI:15377"/>
        <dbReference type="ChEBI" id="CHEBI:15378"/>
        <dbReference type="ChEBI" id="CHEBI:30616"/>
        <dbReference type="ChEBI" id="CHEBI:43474"/>
        <dbReference type="ChEBI" id="CHEBI:456216"/>
        <dbReference type="EC" id="7.1.2.2"/>
    </reaction>
</comment>
<keyword evidence="4" id="KW-0813">Transport</keyword>
<dbReference type="AlphaFoldDB" id="A0A498KPJ0"/>
<evidence type="ECO:0000256" key="7">
    <source>
        <dbReference type="ARBA" id="ARBA00022840"/>
    </source>
</evidence>
<dbReference type="GO" id="GO:0046933">
    <property type="term" value="F:proton-transporting ATP synthase activity, rotational mechanism"/>
    <property type="evidence" value="ECO:0007669"/>
    <property type="project" value="TreeGrafter"/>
</dbReference>
<evidence type="ECO:0000256" key="3">
    <source>
        <dbReference type="ARBA" id="ARBA00012473"/>
    </source>
</evidence>
<keyword evidence="7" id="KW-0067">ATP-binding</keyword>
<evidence type="ECO:0000313" key="14">
    <source>
        <dbReference type="Proteomes" id="UP000290289"/>
    </source>
</evidence>
<dbReference type="Proteomes" id="UP000290289">
    <property type="component" value="Unassembled WGS sequence"/>
</dbReference>
<dbReference type="GO" id="GO:0045259">
    <property type="term" value="C:proton-transporting ATP synthase complex"/>
    <property type="evidence" value="ECO:0007669"/>
    <property type="project" value="UniProtKB-KW"/>
</dbReference>
<dbReference type="GO" id="GO:0042776">
    <property type="term" value="P:proton motive force-driven mitochondrial ATP synthesis"/>
    <property type="evidence" value="ECO:0007669"/>
    <property type="project" value="TreeGrafter"/>
</dbReference>
<keyword evidence="5" id="KW-0547">Nucleotide-binding</keyword>
<dbReference type="GO" id="GO:0009535">
    <property type="term" value="C:chloroplast thylakoid membrane"/>
    <property type="evidence" value="ECO:0007669"/>
    <property type="project" value="TreeGrafter"/>
</dbReference>
<keyword evidence="9" id="KW-0472">Membrane</keyword>
<keyword evidence="14" id="KW-1185">Reference proteome</keyword>
<evidence type="ECO:0000256" key="5">
    <source>
        <dbReference type="ARBA" id="ARBA00022741"/>
    </source>
</evidence>
<dbReference type="GO" id="GO:0005524">
    <property type="term" value="F:ATP binding"/>
    <property type="evidence" value="ECO:0007669"/>
    <property type="project" value="UniProtKB-KW"/>
</dbReference>
<dbReference type="InterPro" id="IPR024034">
    <property type="entry name" value="ATPase_F1/V1_b/a_C"/>
</dbReference>
<protein>
    <recommendedName>
        <fullName evidence="3">H(+)-transporting two-sector ATPase</fullName>
        <ecNumber evidence="3">7.1.2.2</ecNumber>
    </recommendedName>
</protein>
<comment type="similarity">
    <text evidence="2">Belongs to the ATPase alpha/beta chains family.</text>
</comment>
<evidence type="ECO:0000256" key="2">
    <source>
        <dbReference type="ARBA" id="ARBA00008936"/>
    </source>
</evidence>
<gene>
    <name evidence="13" type="ORF">DVH24_037520</name>
</gene>
<evidence type="ECO:0000256" key="12">
    <source>
        <dbReference type="ARBA" id="ARBA00048383"/>
    </source>
</evidence>
<comment type="subcellular location">
    <subcellularLocation>
        <location evidence="1">Membrane</location>
        <topology evidence="1">Peripheral membrane protein</topology>
    </subcellularLocation>
</comment>
<organism evidence="13 14">
    <name type="scientific">Malus domestica</name>
    <name type="common">Apple</name>
    <name type="synonym">Pyrus malus</name>
    <dbReference type="NCBI Taxonomy" id="3750"/>
    <lineage>
        <taxon>Eukaryota</taxon>
        <taxon>Viridiplantae</taxon>
        <taxon>Streptophyta</taxon>
        <taxon>Embryophyta</taxon>
        <taxon>Tracheophyta</taxon>
        <taxon>Spermatophyta</taxon>
        <taxon>Magnoliopsida</taxon>
        <taxon>eudicotyledons</taxon>
        <taxon>Gunneridae</taxon>
        <taxon>Pentapetalae</taxon>
        <taxon>rosids</taxon>
        <taxon>fabids</taxon>
        <taxon>Rosales</taxon>
        <taxon>Rosaceae</taxon>
        <taxon>Amygdaloideae</taxon>
        <taxon>Maleae</taxon>
        <taxon>Malus</taxon>
    </lineage>
</organism>
<keyword evidence="11" id="KW-0066">ATP synthesis</keyword>
<name>A0A498KPJ0_MALDO</name>
<dbReference type="EMBL" id="RDQH01000070">
    <property type="protein sequence ID" value="RXI09999.1"/>
    <property type="molecule type" value="Genomic_DNA"/>
</dbReference>
<evidence type="ECO:0000256" key="9">
    <source>
        <dbReference type="ARBA" id="ARBA00023136"/>
    </source>
</evidence>
<proteinExistence type="inferred from homology"/>
<evidence type="ECO:0000256" key="8">
    <source>
        <dbReference type="ARBA" id="ARBA00023065"/>
    </source>
</evidence>
<keyword evidence="10" id="KW-0139">CF(1)</keyword>
<evidence type="ECO:0000256" key="11">
    <source>
        <dbReference type="ARBA" id="ARBA00023310"/>
    </source>
</evidence>
<dbReference type="PANTHER" id="PTHR15184">
    <property type="entry name" value="ATP SYNTHASE"/>
    <property type="match status" value="1"/>
</dbReference>
<dbReference type="STRING" id="3750.A0A498KPJ0"/>